<dbReference type="PATRIC" id="fig|178900.5.peg.75"/>
<dbReference type="InterPro" id="IPR028992">
    <property type="entry name" value="Hedgehog/Intein_dom"/>
</dbReference>
<dbReference type="EMBL" id="LHZA01000137">
    <property type="protein sequence ID" value="KXU95070.1"/>
    <property type="molecule type" value="Genomic_DNA"/>
</dbReference>
<dbReference type="Gene3D" id="2.170.16.10">
    <property type="entry name" value="Hedgehog/Intein (Hint) domain"/>
    <property type="match status" value="1"/>
</dbReference>
<dbReference type="InterPro" id="IPR036844">
    <property type="entry name" value="Hint_dom_sf"/>
</dbReference>
<dbReference type="Pfam" id="PF13403">
    <property type="entry name" value="Hint_2"/>
    <property type="match status" value="1"/>
</dbReference>
<feature type="domain" description="Hedgehog/Intein (Hint)" evidence="1">
    <location>
        <begin position="244"/>
        <end position="383"/>
    </location>
</feature>
<dbReference type="AlphaFoldDB" id="A0A149QCM1"/>
<organism evidence="2 3">
    <name type="scientific">Acetobacter cerevisiae</name>
    <dbReference type="NCBI Taxonomy" id="178900"/>
    <lineage>
        <taxon>Bacteria</taxon>
        <taxon>Pseudomonadati</taxon>
        <taxon>Pseudomonadota</taxon>
        <taxon>Alphaproteobacteria</taxon>
        <taxon>Acetobacterales</taxon>
        <taxon>Acetobacteraceae</taxon>
        <taxon>Acetobacter</taxon>
    </lineage>
</organism>
<protein>
    <recommendedName>
        <fullName evidence="1">Hedgehog/Intein (Hint) domain-containing protein</fullName>
    </recommendedName>
</protein>
<comment type="caution">
    <text evidence="2">The sequence shown here is derived from an EMBL/GenBank/DDBJ whole genome shotgun (WGS) entry which is preliminary data.</text>
</comment>
<reference evidence="2 3" key="1">
    <citation type="submission" date="2015-06" db="EMBL/GenBank/DDBJ databases">
        <title>Improved classification and identification of acetic acid bacteria using matrix-assisted laser desorption/ionization time-of-flight mass spectrometry; Gluconobacter nephelii and Gluconobacter uchimurae are later heterotypic synonyms of Gluconobacter japonicus and Gluconobacter oxydans, respectively.</title>
        <authorList>
            <person name="Li L."/>
            <person name="Cleenwerck I."/>
            <person name="De Vuyst L."/>
            <person name="Vandamme P."/>
        </authorList>
    </citation>
    <scope>NUCLEOTIDE SEQUENCE [LARGE SCALE GENOMIC DNA]</scope>
    <source>
        <strain evidence="2 3">LMG 1625</strain>
    </source>
</reference>
<dbReference type="Proteomes" id="UP000075473">
    <property type="component" value="Unassembled WGS sequence"/>
</dbReference>
<name>A0A149QCM1_9PROT</name>
<evidence type="ECO:0000313" key="2">
    <source>
        <dbReference type="EMBL" id="KXU95070.1"/>
    </source>
</evidence>
<gene>
    <name evidence="2" type="ORF">AD928_06340</name>
</gene>
<dbReference type="SUPFAM" id="SSF51294">
    <property type="entry name" value="Hedgehog/intein (Hint) domain"/>
    <property type="match status" value="1"/>
</dbReference>
<proteinExistence type="predicted"/>
<evidence type="ECO:0000259" key="1">
    <source>
        <dbReference type="Pfam" id="PF13403"/>
    </source>
</evidence>
<evidence type="ECO:0000313" key="3">
    <source>
        <dbReference type="Proteomes" id="UP000075473"/>
    </source>
</evidence>
<sequence length="604" mass="62217">MVTSYAVKITDPDGNVTNLGNVGTGQVLTKDGGALSIISILGLGGGTYVVPPGVTGSVNTVLSALSGVTVYVGGTATINTDISALSGVTVNVDGGTATLGSNVVLGALSGSTINLTNGGTFSNGGGLIGLLTGSTINFGTGGGNFIANAGGALLDLSSTTIKGFDTAKDFISFENLAAAPATYSIANSSGSQVITVFDANNKKIADVTVSGQNFATGNYSSSGIGPLTVSSDGTSLSIEAVGSVCFLSGTLLRTPDGDVAIEEVQIGDSLLAFENGKPVAQPVVWVGSRRAEVRPGLPLDEAGWPVRVRQDALAEGVPSKDLLITPEHCLYLDGQFVPARMLVNGETIAYDQTICTYTYYHVETAQHAVIMADGTLTESYLDTGNRRAFRQAGTVVRIPGLARCWAEDAAAPLMTAREAVEPLHRRLAQRAETLRTAQSEVSGVERDEAELLPDAATLTTDPDLHLVTEDGAVLRKARTHNGCVVFMVPPHVRAVRLVSRASRPVDTIGPFVDDRRMLGVLVGRMMVQEGAAEARALEPAVGTLAGSGWHAAEAGQAARWTNGHAALALGARQPGALGLLSIEVLAGGPYRVNAQSAALPRAVS</sequence>
<accession>A0A149QCM1</accession>